<dbReference type="InterPro" id="IPR011711">
    <property type="entry name" value="GntR_C"/>
</dbReference>
<evidence type="ECO:0000313" key="5">
    <source>
        <dbReference type="EMBL" id="XBS70368.1"/>
    </source>
</evidence>
<dbReference type="InterPro" id="IPR008920">
    <property type="entry name" value="TF_FadR/GntR_C"/>
</dbReference>
<dbReference type="InterPro" id="IPR036390">
    <property type="entry name" value="WH_DNA-bd_sf"/>
</dbReference>
<evidence type="ECO:0000256" key="1">
    <source>
        <dbReference type="ARBA" id="ARBA00023015"/>
    </source>
</evidence>
<dbReference type="SUPFAM" id="SSF46785">
    <property type="entry name" value="Winged helix' DNA-binding domain"/>
    <property type="match status" value="1"/>
</dbReference>
<evidence type="ECO:0000259" key="4">
    <source>
        <dbReference type="PROSITE" id="PS50949"/>
    </source>
</evidence>
<dbReference type="PANTHER" id="PTHR43537">
    <property type="entry name" value="TRANSCRIPTIONAL REGULATOR, GNTR FAMILY"/>
    <property type="match status" value="1"/>
</dbReference>
<dbReference type="PRINTS" id="PR00035">
    <property type="entry name" value="HTHGNTR"/>
</dbReference>
<dbReference type="Pfam" id="PF00392">
    <property type="entry name" value="GntR"/>
    <property type="match status" value="1"/>
</dbReference>
<accession>A0AAU7QB72</accession>
<dbReference type="Pfam" id="PF07729">
    <property type="entry name" value="FCD"/>
    <property type="match status" value="1"/>
</dbReference>
<sequence>MKRDTTMAIAYKYILEGILSGKIVQGTPISEMEVSQILGISRSPVREALRKLEAEGLIIIFPGRGAFVIEISDQDIREVFELRILLECHSLKRACFCITKEWLIEMKTKINLLSPETSSANDFYAIDFELHSAIVVNGGNKRLIKMYKNVLFQIDMIRRISSMNPQHFATSRDYHLQLIDSIYNRDLDAAENILSEHLDYVLLNTLHYSPIAIKN</sequence>
<evidence type="ECO:0000256" key="3">
    <source>
        <dbReference type="ARBA" id="ARBA00023163"/>
    </source>
</evidence>
<keyword evidence="2" id="KW-0238">DNA-binding</keyword>
<dbReference type="Gene3D" id="1.10.10.10">
    <property type="entry name" value="Winged helix-like DNA-binding domain superfamily/Winged helix DNA-binding domain"/>
    <property type="match status" value="1"/>
</dbReference>
<reference evidence="5" key="1">
    <citation type="submission" date="2024-06" db="EMBL/GenBank/DDBJ databases">
        <authorList>
            <person name="Coelho C."/>
            <person name="Bento M."/>
            <person name="Garcia E."/>
            <person name="Camelo A."/>
            <person name="Brandao I."/>
            <person name="Espirito Santo C."/>
            <person name="Trovao J."/>
            <person name="Verissimo A."/>
            <person name="Costa J."/>
            <person name="Tiago I."/>
        </authorList>
    </citation>
    <scope>NUCLEOTIDE SEQUENCE</scope>
    <source>
        <strain evidence="5">KWT182</strain>
    </source>
</reference>
<organism evidence="5">
    <name type="scientific">Acerihabitans sp. KWT182</name>
    <dbReference type="NCBI Taxonomy" id="3157919"/>
    <lineage>
        <taxon>Bacteria</taxon>
        <taxon>Pseudomonadati</taxon>
        <taxon>Pseudomonadota</taxon>
        <taxon>Gammaproteobacteria</taxon>
        <taxon>Enterobacterales</taxon>
        <taxon>Pectobacteriaceae</taxon>
        <taxon>Acerihabitans</taxon>
    </lineage>
</organism>
<feature type="domain" description="HTH gntR-type" evidence="4">
    <location>
        <begin position="4"/>
        <end position="71"/>
    </location>
</feature>
<dbReference type="PROSITE" id="PS50949">
    <property type="entry name" value="HTH_GNTR"/>
    <property type="match status" value="1"/>
</dbReference>
<dbReference type="PANTHER" id="PTHR43537:SF24">
    <property type="entry name" value="GLUCONATE OPERON TRANSCRIPTIONAL REPRESSOR"/>
    <property type="match status" value="1"/>
</dbReference>
<dbReference type="Gene3D" id="1.20.120.530">
    <property type="entry name" value="GntR ligand-binding domain-like"/>
    <property type="match status" value="1"/>
</dbReference>
<evidence type="ECO:0000256" key="2">
    <source>
        <dbReference type="ARBA" id="ARBA00023125"/>
    </source>
</evidence>
<dbReference type="SUPFAM" id="SSF48008">
    <property type="entry name" value="GntR ligand-binding domain-like"/>
    <property type="match status" value="1"/>
</dbReference>
<dbReference type="EMBL" id="CP157947">
    <property type="protein sequence ID" value="XBS70368.1"/>
    <property type="molecule type" value="Genomic_DNA"/>
</dbReference>
<name>A0AAU7QB72_9GAMM</name>
<dbReference type="AlphaFoldDB" id="A0AAU7QB72"/>
<gene>
    <name evidence="5" type="ORF">ABK905_03690</name>
</gene>
<keyword evidence="1" id="KW-0805">Transcription regulation</keyword>
<dbReference type="GO" id="GO:0003677">
    <property type="term" value="F:DNA binding"/>
    <property type="evidence" value="ECO:0007669"/>
    <property type="project" value="UniProtKB-KW"/>
</dbReference>
<dbReference type="SMART" id="SM00895">
    <property type="entry name" value="FCD"/>
    <property type="match status" value="1"/>
</dbReference>
<dbReference type="CDD" id="cd07377">
    <property type="entry name" value="WHTH_GntR"/>
    <property type="match status" value="1"/>
</dbReference>
<dbReference type="SMART" id="SM00345">
    <property type="entry name" value="HTH_GNTR"/>
    <property type="match status" value="1"/>
</dbReference>
<dbReference type="InterPro" id="IPR036388">
    <property type="entry name" value="WH-like_DNA-bd_sf"/>
</dbReference>
<protein>
    <submittedName>
        <fullName evidence="5">GntR family transcriptional regulator</fullName>
    </submittedName>
</protein>
<keyword evidence="3" id="KW-0804">Transcription</keyword>
<proteinExistence type="predicted"/>
<dbReference type="InterPro" id="IPR000524">
    <property type="entry name" value="Tscrpt_reg_HTH_GntR"/>
</dbReference>
<dbReference type="GO" id="GO:0003700">
    <property type="term" value="F:DNA-binding transcription factor activity"/>
    <property type="evidence" value="ECO:0007669"/>
    <property type="project" value="InterPro"/>
</dbReference>